<dbReference type="RefSeq" id="WP_044617245.1">
    <property type="nucleotide sequence ID" value="NZ_CP007142.1"/>
</dbReference>
<accession>A0A0C5V5S9</accession>
<sequence>MDETRDSLNQVVKIGDIIEVLEIDSRLLEYLTDEDKASLNSFVGDRLPVTKINSDGSMVVSKQRAYENIIDGHDVAIYPKGAKRVPTER</sequence>
<reference evidence="1 2" key="1">
    <citation type="submission" date="2014-01" db="EMBL/GenBank/DDBJ databases">
        <title>Full genme sequencing of cellulolytic bacterium Gynuella sunshinyii YC6258T gen. nov., sp. nov.</title>
        <authorList>
            <person name="Khan H."/>
            <person name="Chung E.J."/>
            <person name="Chung Y.R."/>
        </authorList>
    </citation>
    <scope>NUCLEOTIDE SEQUENCE [LARGE SCALE GENOMIC DNA]</scope>
    <source>
        <strain evidence="1 2">YC6258</strain>
    </source>
</reference>
<dbReference type="EMBL" id="CP007142">
    <property type="protein sequence ID" value="AJQ94785.1"/>
    <property type="molecule type" value="Genomic_DNA"/>
</dbReference>
<protein>
    <submittedName>
        <fullName evidence="1">Uncharacterized protein</fullName>
    </submittedName>
</protein>
<organism evidence="1 2">
    <name type="scientific">Gynuella sunshinyii YC6258</name>
    <dbReference type="NCBI Taxonomy" id="1445510"/>
    <lineage>
        <taxon>Bacteria</taxon>
        <taxon>Pseudomonadati</taxon>
        <taxon>Pseudomonadota</taxon>
        <taxon>Gammaproteobacteria</taxon>
        <taxon>Oceanospirillales</taxon>
        <taxon>Saccharospirillaceae</taxon>
        <taxon>Gynuella</taxon>
    </lineage>
</organism>
<evidence type="ECO:0000313" key="2">
    <source>
        <dbReference type="Proteomes" id="UP000032266"/>
    </source>
</evidence>
<dbReference type="KEGG" id="gsn:YC6258_02747"/>
<proteinExistence type="predicted"/>
<evidence type="ECO:0000313" key="1">
    <source>
        <dbReference type="EMBL" id="AJQ94785.1"/>
    </source>
</evidence>
<dbReference type="HOGENOM" id="CLU_2450467_0_0_6"/>
<dbReference type="Proteomes" id="UP000032266">
    <property type="component" value="Chromosome"/>
</dbReference>
<dbReference type="OrthoDB" id="9801938at2"/>
<dbReference type="AlphaFoldDB" id="A0A0C5V5S9"/>
<gene>
    <name evidence="1" type="ORF">YC6258_02747</name>
</gene>
<name>A0A0C5V5S9_9GAMM</name>
<keyword evidence="2" id="KW-1185">Reference proteome</keyword>